<keyword evidence="8 12" id="KW-0560">Oxidoreductase</keyword>
<dbReference type="FunFam" id="3.40.50.720:FF:000094">
    <property type="entry name" value="Bifunctional protein FolD"/>
    <property type="match status" value="1"/>
</dbReference>
<evidence type="ECO:0000256" key="6">
    <source>
        <dbReference type="ARBA" id="ARBA00022801"/>
    </source>
</evidence>
<comment type="function">
    <text evidence="12">Catalyzes the oxidation of 5,10-methylenetetrahydrofolate to 5,10-methenyltetrahydrofolate and then the hydrolysis of 5,10-methenyltetrahydrofolate to 10-formyltetrahydrofolate.</text>
</comment>
<feature type="binding site" evidence="12">
    <location>
        <position position="225"/>
    </location>
    <ligand>
        <name>NADP(+)</name>
        <dbReference type="ChEBI" id="CHEBI:58349"/>
    </ligand>
</feature>
<sequence>MILDGKAVSEKRLEILKEQIEESRLYPRLATVIVGTDPASQMYVRMKHRACERVGIGSIGIELPEDATTERVLETINRLNNDPDIDGILVQLPLPAQVDTTRVIEAVAPEKDVDGFHPCNLGRLLAGSPVFAPCTPQGIMTILKEYAIPTAGQRAVVVGRSIDVGRPMAALLLNADATVTICHSKTRNLEAEMRSADILISAVGRAKFVKPDMVKEGATVIDVGINHDEQGKLCGDVDFEAVRDRAGAITPVPGGVGPMTIATLMENTFKAAKLRTCDSTVRL</sequence>
<evidence type="ECO:0000259" key="14">
    <source>
        <dbReference type="Pfam" id="PF02882"/>
    </source>
</evidence>
<dbReference type="GO" id="GO:0005829">
    <property type="term" value="C:cytosol"/>
    <property type="evidence" value="ECO:0007669"/>
    <property type="project" value="TreeGrafter"/>
</dbReference>
<evidence type="ECO:0000256" key="2">
    <source>
        <dbReference type="ARBA" id="ARBA00011738"/>
    </source>
</evidence>
<dbReference type="AlphaFoldDB" id="A0A1G8XIP8"/>
<keyword evidence="5 12" id="KW-0658">Purine biosynthesis</keyword>
<evidence type="ECO:0000256" key="3">
    <source>
        <dbReference type="ARBA" id="ARBA00022563"/>
    </source>
</evidence>
<dbReference type="EC" id="3.5.4.9" evidence="12"/>
<dbReference type="Proteomes" id="UP000326500">
    <property type="component" value="Unassembled WGS sequence"/>
</dbReference>
<evidence type="ECO:0000256" key="8">
    <source>
        <dbReference type="ARBA" id="ARBA00023002"/>
    </source>
</evidence>
<dbReference type="Gene3D" id="3.40.50.10860">
    <property type="entry name" value="Leucine Dehydrogenase, chain A, domain 1"/>
    <property type="match status" value="1"/>
</dbReference>
<comment type="subunit">
    <text evidence="2 12">Homodimer.</text>
</comment>
<dbReference type="Pfam" id="PF02882">
    <property type="entry name" value="THF_DHG_CYH_C"/>
    <property type="match status" value="1"/>
</dbReference>
<dbReference type="PANTHER" id="PTHR48099:SF5">
    <property type="entry name" value="C-1-TETRAHYDROFOLATE SYNTHASE, CYTOPLASMIC"/>
    <property type="match status" value="1"/>
</dbReference>
<dbReference type="GO" id="GO:0035999">
    <property type="term" value="P:tetrahydrofolate interconversion"/>
    <property type="evidence" value="ECO:0007669"/>
    <property type="project" value="UniProtKB-UniRule"/>
</dbReference>
<dbReference type="InterPro" id="IPR046346">
    <property type="entry name" value="Aminoacid_DH-like_N_sf"/>
</dbReference>
<comment type="catalytic activity">
    <reaction evidence="12">
        <text>(6R)-5,10-methylene-5,6,7,8-tetrahydrofolate + NADP(+) = (6R)-5,10-methenyltetrahydrofolate + NADPH</text>
        <dbReference type="Rhea" id="RHEA:22812"/>
        <dbReference type="ChEBI" id="CHEBI:15636"/>
        <dbReference type="ChEBI" id="CHEBI:57455"/>
        <dbReference type="ChEBI" id="CHEBI:57783"/>
        <dbReference type="ChEBI" id="CHEBI:58349"/>
        <dbReference type="EC" id="1.5.1.5"/>
    </reaction>
</comment>
<dbReference type="PROSITE" id="PS00767">
    <property type="entry name" value="THF_DHG_CYH_2"/>
    <property type="match status" value="1"/>
</dbReference>
<dbReference type="InterPro" id="IPR000672">
    <property type="entry name" value="THF_DH/CycHdrlase"/>
</dbReference>
<dbReference type="NCBIfam" id="NF010775">
    <property type="entry name" value="PRK14178.1"/>
    <property type="match status" value="1"/>
</dbReference>
<comment type="caution">
    <text evidence="12">Lacks conserved residue(s) required for the propagation of feature annotation.</text>
</comment>
<feature type="binding site" evidence="12">
    <location>
        <begin position="159"/>
        <end position="161"/>
    </location>
    <ligand>
        <name>NADP(+)</name>
        <dbReference type="ChEBI" id="CHEBI:58349"/>
    </ligand>
</feature>
<dbReference type="GO" id="GO:0004488">
    <property type="term" value="F:methylenetetrahydrofolate dehydrogenase (NADP+) activity"/>
    <property type="evidence" value="ECO:0007669"/>
    <property type="project" value="UniProtKB-UniRule"/>
</dbReference>
<keyword evidence="11 12" id="KW-0511">Multifunctional enzyme</keyword>
<evidence type="ECO:0000256" key="4">
    <source>
        <dbReference type="ARBA" id="ARBA00022605"/>
    </source>
</evidence>
<evidence type="ECO:0000256" key="7">
    <source>
        <dbReference type="ARBA" id="ARBA00022857"/>
    </source>
</evidence>
<dbReference type="HAMAP" id="MF_01576">
    <property type="entry name" value="THF_DHG_CYH"/>
    <property type="match status" value="1"/>
</dbReference>
<dbReference type="SUPFAM" id="SSF51735">
    <property type="entry name" value="NAD(P)-binding Rossmann-fold domains"/>
    <property type="match status" value="1"/>
</dbReference>
<dbReference type="NCBIfam" id="NF008058">
    <property type="entry name" value="PRK10792.1"/>
    <property type="match status" value="1"/>
</dbReference>
<dbReference type="PANTHER" id="PTHR48099">
    <property type="entry name" value="C-1-TETRAHYDROFOLATE SYNTHASE, CYTOPLASMIC-RELATED"/>
    <property type="match status" value="1"/>
</dbReference>
<evidence type="ECO:0000256" key="11">
    <source>
        <dbReference type="ARBA" id="ARBA00023268"/>
    </source>
</evidence>
<proteinExistence type="inferred from homology"/>
<comment type="pathway">
    <text evidence="1 12">One-carbon metabolism; tetrahydrofolate interconversion.</text>
</comment>
<dbReference type="CDD" id="cd01080">
    <property type="entry name" value="NAD_bind_m-THF_DH_Cyclohyd"/>
    <property type="match status" value="1"/>
</dbReference>
<gene>
    <name evidence="12" type="primary">folD</name>
    <name evidence="15" type="ORF">SAMN04488571_101465</name>
</gene>
<dbReference type="InterPro" id="IPR036291">
    <property type="entry name" value="NAD(P)-bd_dom_sf"/>
</dbReference>
<dbReference type="NCBIfam" id="NF010783">
    <property type="entry name" value="PRK14186.1"/>
    <property type="match status" value="1"/>
</dbReference>
<dbReference type="InterPro" id="IPR020630">
    <property type="entry name" value="THF_DH/CycHdrlase_cat_dom"/>
</dbReference>
<dbReference type="GO" id="GO:0009086">
    <property type="term" value="P:methionine biosynthetic process"/>
    <property type="evidence" value="ECO:0007669"/>
    <property type="project" value="UniProtKB-KW"/>
</dbReference>
<evidence type="ECO:0000256" key="5">
    <source>
        <dbReference type="ARBA" id="ARBA00022755"/>
    </source>
</evidence>
<comment type="similarity">
    <text evidence="12">Belongs to the tetrahydrofolate dehydrogenase/cyclohydrolase family.</text>
</comment>
<dbReference type="RefSeq" id="WP_066956849.1">
    <property type="nucleotide sequence ID" value="NZ_BCNX01000006.1"/>
</dbReference>
<dbReference type="STRING" id="2200.GCA_001571405_01211"/>
<evidence type="ECO:0000256" key="1">
    <source>
        <dbReference type="ARBA" id="ARBA00004777"/>
    </source>
</evidence>
<dbReference type="PRINTS" id="PR00085">
    <property type="entry name" value="THFDHDRGNASE"/>
</dbReference>
<evidence type="ECO:0000313" key="16">
    <source>
        <dbReference type="Proteomes" id="UP000326500"/>
    </source>
</evidence>
<keyword evidence="4 12" id="KW-0028">Amino-acid biosynthesis</keyword>
<dbReference type="InterPro" id="IPR020867">
    <property type="entry name" value="THF_DH/CycHdrlase_CS"/>
</dbReference>
<accession>A0A1G8XIP8</accession>
<dbReference type="SUPFAM" id="SSF53223">
    <property type="entry name" value="Aminoacid dehydrogenase-like, N-terminal domain"/>
    <property type="match status" value="1"/>
</dbReference>
<organism evidence="15 16">
    <name type="scientific">Methanoculleus thermophilus</name>
    <dbReference type="NCBI Taxonomy" id="2200"/>
    <lineage>
        <taxon>Archaea</taxon>
        <taxon>Methanobacteriati</taxon>
        <taxon>Methanobacteriota</taxon>
        <taxon>Stenosarchaea group</taxon>
        <taxon>Methanomicrobia</taxon>
        <taxon>Methanomicrobiales</taxon>
        <taxon>Methanomicrobiaceae</taxon>
        <taxon>Methanoculleus</taxon>
    </lineage>
</organism>
<evidence type="ECO:0000256" key="9">
    <source>
        <dbReference type="ARBA" id="ARBA00023102"/>
    </source>
</evidence>
<keyword evidence="6 12" id="KW-0378">Hydrolase</keyword>
<dbReference type="Gene3D" id="3.40.50.720">
    <property type="entry name" value="NAD(P)-binding Rossmann-like Domain"/>
    <property type="match status" value="1"/>
</dbReference>
<dbReference type="GO" id="GO:0000105">
    <property type="term" value="P:L-histidine biosynthetic process"/>
    <property type="evidence" value="ECO:0007669"/>
    <property type="project" value="UniProtKB-KW"/>
</dbReference>
<protein>
    <recommendedName>
        <fullName evidence="12">Bifunctional protein FolD</fullName>
    </recommendedName>
    <domain>
        <recommendedName>
            <fullName evidence="12">Methylenetetrahydrofolate dehydrogenase</fullName>
            <ecNumber evidence="12">1.5.1.5</ecNumber>
        </recommendedName>
    </domain>
    <domain>
        <recommendedName>
            <fullName evidence="12">Methenyltetrahydrofolate cyclohydrolase</fullName>
            <ecNumber evidence="12">3.5.4.9</ecNumber>
        </recommendedName>
    </domain>
</protein>
<dbReference type="OrthoDB" id="9455at2157"/>
<dbReference type="GO" id="GO:0006164">
    <property type="term" value="P:purine nucleotide biosynthetic process"/>
    <property type="evidence" value="ECO:0007669"/>
    <property type="project" value="UniProtKB-KW"/>
</dbReference>
<keyword evidence="9 12" id="KW-0368">Histidine biosynthesis</keyword>
<dbReference type="FunFam" id="3.40.50.10860:FF:000005">
    <property type="entry name" value="C-1-tetrahydrofolate synthase, cytoplasmic, putative"/>
    <property type="match status" value="1"/>
</dbReference>
<comment type="catalytic activity">
    <reaction evidence="12">
        <text>(6R)-5,10-methenyltetrahydrofolate + H2O = (6R)-10-formyltetrahydrofolate + H(+)</text>
        <dbReference type="Rhea" id="RHEA:23700"/>
        <dbReference type="ChEBI" id="CHEBI:15377"/>
        <dbReference type="ChEBI" id="CHEBI:15378"/>
        <dbReference type="ChEBI" id="CHEBI:57455"/>
        <dbReference type="ChEBI" id="CHEBI:195366"/>
        <dbReference type="EC" id="3.5.4.9"/>
    </reaction>
</comment>
<feature type="domain" description="Tetrahydrofolate dehydrogenase/cyclohydrolase catalytic" evidence="13">
    <location>
        <begin position="3"/>
        <end position="114"/>
    </location>
</feature>
<dbReference type="EMBL" id="FNFT01000001">
    <property type="protein sequence ID" value="SDJ90478.1"/>
    <property type="molecule type" value="Genomic_DNA"/>
</dbReference>
<evidence type="ECO:0000256" key="10">
    <source>
        <dbReference type="ARBA" id="ARBA00023167"/>
    </source>
</evidence>
<feature type="domain" description="Tetrahydrofolate dehydrogenase/cyclohydrolase NAD(P)-binding" evidence="14">
    <location>
        <begin position="133"/>
        <end position="274"/>
    </location>
</feature>
<dbReference type="InterPro" id="IPR020631">
    <property type="entry name" value="THF_DH/CycHdrlase_NAD-bd_dom"/>
</dbReference>
<keyword evidence="7 12" id="KW-0521">NADP</keyword>
<keyword evidence="3 12" id="KW-0554">One-carbon metabolism</keyword>
<evidence type="ECO:0000313" key="15">
    <source>
        <dbReference type="EMBL" id="SDJ90478.1"/>
    </source>
</evidence>
<dbReference type="EC" id="1.5.1.5" evidence="12"/>
<evidence type="ECO:0000256" key="12">
    <source>
        <dbReference type="HAMAP-Rule" id="MF_01576"/>
    </source>
</evidence>
<name>A0A1G8XIP8_9EURY</name>
<dbReference type="Pfam" id="PF00763">
    <property type="entry name" value="THF_DHG_CYH"/>
    <property type="match status" value="1"/>
</dbReference>
<reference evidence="15 16" key="1">
    <citation type="submission" date="2016-10" db="EMBL/GenBank/DDBJ databases">
        <authorList>
            <person name="Varghese N."/>
            <person name="Submissions S."/>
        </authorList>
    </citation>
    <scope>NUCLEOTIDE SEQUENCE [LARGE SCALE GENOMIC DNA]</scope>
    <source>
        <strain evidence="15 16">DSM 2373</strain>
    </source>
</reference>
<evidence type="ECO:0000259" key="13">
    <source>
        <dbReference type="Pfam" id="PF00763"/>
    </source>
</evidence>
<keyword evidence="16" id="KW-1185">Reference proteome</keyword>
<dbReference type="UniPathway" id="UPA00193"/>
<dbReference type="GO" id="GO:0004477">
    <property type="term" value="F:methenyltetrahydrofolate cyclohydrolase activity"/>
    <property type="evidence" value="ECO:0007669"/>
    <property type="project" value="UniProtKB-UniRule"/>
</dbReference>
<keyword evidence="10 12" id="KW-0486">Methionine biosynthesis</keyword>